<accession>A0A8C0W422</accession>
<reference evidence="1" key="1">
    <citation type="submission" date="2023-09" db="UniProtKB">
        <authorList>
            <consortium name="Ensembl"/>
        </authorList>
    </citation>
    <scope>IDENTIFICATION</scope>
</reference>
<dbReference type="AlphaFoldDB" id="A0A8C0W422"/>
<organism evidence="1">
    <name type="scientific">Castor canadensis</name>
    <name type="common">American beaver</name>
    <dbReference type="NCBI Taxonomy" id="51338"/>
    <lineage>
        <taxon>Eukaryota</taxon>
        <taxon>Metazoa</taxon>
        <taxon>Chordata</taxon>
        <taxon>Craniata</taxon>
        <taxon>Vertebrata</taxon>
        <taxon>Euteleostomi</taxon>
        <taxon>Mammalia</taxon>
        <taxon>Eutheria</taxon>
        <taxon>Euarchontoglires</taxon>
        <taxon>Glires</taxon>
        <taxon>Rodentia</taxon>
        <taxon>Castorimorpha</taxon>
        <taxon>Castoridae</taxon>
        <taxon>Castor</taxon>
    </lineage>
</organism>
<name>A0A8C0W422_CASCN</name>
<evidence type="ECO:0000313" key="1">
    <source>
        <dbReference type="Ensembl" id="ENSCCNP00000004102.1"/>
    </source>
</evidence>
<protein>
    <submittedName>
        <fullName evidence="1">Uncharacterized protein</fullName>
    </submittedName>
</protein>
<proteinExistence type="predicted"/>
<dbReference type="Ensembl" id="ENSCCNT00000005370.1">
    <property type="protein sequence ID" value="ENSCCNP00000004102.1"/>
    <property type="gene ID" value="ENSCCNG00000004341.1"/>
</dbReference>
<sequence length="81" mass="8672">GRGWGQGGEMTQALTAWRGRSLDLNCGTCGALVDKLEWGIVQVDPKRLSGGLFPNQSRWLPVSSSGDFVCSKAHLTGLPGW</sequence>